<evidence type="ECO:0000259" key="2">
    <source>
        <dbReference type="Pfam" id="PF12904"/>
    </source>
</evidence>
<feature type="domain" description="Putative collagen-binding" evidence="2">
    <location>
        <begin position="415"/>
        <end position="504"/>
    </location>
</feature>
<dbReference type="EMBL" id="LT629772">
    <property type="protein sequence ID" value="SDS94322.1"/>
    <property type="molecule type" value="Genomic_DNA"/>
</dbReference>
<accession>A0A1H1WBH1</accession>
<dbReference type="SUPFAM" id="SSF51445">
    <property type="entry name" value="(Trans)glycosidases"/>
    <property type="match status" value="1"/>
</dbReference>
<dbReference type="InterPro" id="IPR025277">
    <property type="entry name" value="Apiosidase-like_cat_dom"/>
</dbReference>
<dbReference type="STRING" id="630515.SAMN04489812_3571"/>
<dbReference type="RefSeq" id="WP_197679761.1">
    <property type="nucleotide sequence ID" value="NZ_LT629772.1"/>
</dbReference>
<feature type="domain" description="Apiosidase-like catalytic" evidence="3">
    <location>
        <begin position="76"/>
        <end position="410"/>
    </location>
</feature>
<evidence type="ECO:0000259" key="3">
    <source>
        <dbReference type="Pfam" id="PF13204"/>
    </source>
</evidence>
<evidence type="ECO:0000313" key="5">
    <source>
        <dbReference type="Proteomes" id="UP000199103"/>
    </source>
</evidence>
<dbReference type="Pfam" id="PF12904">
    <property type="entry name" value="Collagen_bind_2"/>
    <property type="match status" value="1"/>
</dbReference>
<proteinExistence type="predicted"/>
<gene>
    <name evidence="4" type="ORF">SAMN04489812_3571</name>
</gene>
<evidence type="ECO:0000313" key="4">
    <source>
        <dbReference type="EMBL" id="SDS94322.1"/>
    </source>
</evidence>
<dbReference type="InterPro" id="IPR017853">
    <property type="entry name" value="GH"/>
</dbReference>
<sequence>MSDGTAEIIKPVDRLSLTRRTVLAAGVATWAGSMALDGGTATADEPTDSSTDKPADSSTAAAAKPPWEEHGPIRISDNGRFFQHQDGEPFFWLADTPWLLHKLSREELPTYFEDRRDKGFNVALLQVVPASLAFKNYYGDTPFIGQNMDKPNEPYWEHVDAMVELAAEYGLYMGMDAVWGSVVKSGALTVAGAKRYGTWIAERYRHAPNIVWLIGGDTIAHERLEIWTKLGEAVRQVDPDHLITFHPFGRYSSATWFHNADWLDFHLFQSGHRTYAQAFAEISTEETGVQLPTLWKGEDNWKFVLEDHKLYPPKPTLDGEPSYERVPQGLHDLDQPFWKAEDIRRYAYWAVFAGACGHSYGNGAVMPMHVESDGPVNGYGVRKYWYQGLDDPGAGQLQYLKKLILSRPYFSRIYDPSIVHGDAGWRYDRILTTRGNEYLFAYSYTGRSFSLEMGHISGNQVKVWWYNTRNGASRADGTRTNSGIQTFNPPGGTENGNDWVLVLDDADMRFDKPGTTPSPWN</sequence>
<evidence type="ECO:0000256" key="1">
    <source>
        <dbReference type="SAM" id="MobiDB-lite"/>
    </source>
</evidence>
<protein>
    <submittedName>
        <fullName evidence="4">Putative collagen-binding domain of a collagenase</fullName>
    </submittedName>
</protein>
<reference evidence="4 5" key="1">
    <citation type="submission" date="2016-10" db="EMBL/GenBank/DDBJ databases">
        <authorList>
            <person name="de Groot N.N."/>
        </authorList>
    </citation>
    <scope>NUCLEOTIDE SEQUENCE [LARGE SCALE GENOMIC DNA]</scope>
    <source>
        <strain evidence="4 5">DSM 21800</strain>
    </source>
</reference>
<dbReference type="Pfam" id="PF13204">
    <property type="entry name" value="Apiosidase"/>
    <property type="match status" value="1"/>
</dbReference>
<dbReference type="Proteomes" id="UP000199103">
    <property type="component" value="Chromosome I"/>
</dbReference>
<name>A0A1H1WBH1_9ACTN</name>
<dbReference type="PANTHER" id="PTHR37836">
    <property type="entry name" value="LMO1036 PROTEIN"/>
    <property type="match status" value="1"/>
</dbReference>
<feature type="region of interest" description="Disordered" evidence="1">
    <location>
        <begin position="36"/>
        <end position="70"/>
    </location>
</feature>
<dbReference type="AlphaFoldDB" id="A0A1H1WBH1"/>
<dbReference type="Gene3D" id="3.20.20.80">
    <property type="entry name" value="Glycosidases"/>
    <property type="match status" value="1"/>
</dbReference>
<dbReference type="PANTHER" id="PTHR37836:SF3">
    <property type="entry name" value="ENDOGLUCANASE"/>
    <property type="match status" value="1"/>
</dbReference>
<organism evidence="4 5">
    <name type="scientific">Microlunatus soli</name>
    <dbReference type="NCBI Taxonomy" id="630515"/>
    <lineage>
        <taxon>Bacteria</taxon>
        <taxon>Bacillati</taxon>
        <taxon>Actinomycetota</taxon>
        <taxon>Actinomycetes</taxon>
        <taxon>Propionibacteriales</taxon>
        <taxon>Propionibacteriaceae</taxon>
        <taxon>Microlunatus</taxon>
    </lineage>
</organism>
<dbReference type="InterPro" id="IPR024749">
    <property type="entry name" value="Collagen-bd_put"/>
</dbReference>
<keyword evidence="5" id="KW-1185">Reference proteome</keyword>